<gene>
    <name evidence="1" type="ORF">F3Y22_tig00112517pilonHSYRG00091</name>
</gene>
<reference evidence="1" key="1">
    <citation type="submission" date="2019-09" db="EMBL/GenBank/DDBJ databases">
        <title>Draft genome information of white flower Hibiscus syriacus.</title>
        <authorList>
            <person name="Kim Y.-M."/>
        </authorList>
    </citation>
    <scope>NUCLEOTIDE SEQUENCE [LARGE SCALE GENOMIC DNA]</scope>
    <source>
        <strain evidence="1">YM2019G1</strain>
    </source>
</reference>
<keyword evidence="2" id="KW-1185">Reference proteome</keyword>
<proteinExistence type="predicted"/>
<evidence type="ECO:0000313" key="1">
    <source>
        <dbReference type="EMBL" id="KAE8666091.1"/>
    </source>
</evidence>
<accession>A0A6A2WXG3</accession>
<sequence length="98" mass="10213">MATLAYGGAAIGLINNPCSSQKLIKLPSPSPFLGKKFRIKLSSKPNLSIPRTTGVLSLKAELIDAVRELFVGVGVGLPCTVRSAVTLFTEALCLSPTG</sequence>
<protein>
    <submittedName>
        <fullName evidence="1">Uncharacterized protein</fullName>
    </submittedName>
</protein>
<evidence type="ECO:0000313" key="2">
    <source>
        <dbReference type="Proteomes" id="UP000436088"/>
    </source>
</evidence>
<organism evidence="1 2">
    <name type="scientific">Hibiscus syriacus</name>
    <name type="common">Rose of Sharon</name>
    <dbReference type="NCBI Taxonomy" id="106335"/>
    <lineage>
        <taxon>Eukaryota</taxon>
        <taxon>Viridiplantae</taxon>
        <taxon>Streptophyta</taxon>
        <taxon>Embryophyta</taxon>
        <taxon>Tracheophyta</taxon>
        <taxon>Spermatophyta</taxon>
        <taxon>Magnoliopsida</taxon>
        <taxon>eudicotyledons</taxon>
        <taxon>Gunneridae</taxon>
        <taxon>Pentapetalae</taxon>
        <taxon>rosids</taxon>
        <taxon>malvids</taxon>
        <taxon>Malvales</taxon>
        <taxon>Malvaceae</taxon>
        <taxon>Malvoideae</taxon>
        <taxon>Hibiscus</taxon>
    </lineage>
</organism>
<dbReference type="AlphaFoldDB" id="A0A6A2WXG3"/>
<dbReference type="Proteomes" id="UP000436088">
    <property type="component" value="Unassembled WGS sequence"/>
</dbReference>
<comment type="caution">
    <text evidence="1">The sequence shown here is derived from an EMBL/GenBank/DDBJ whole genome shotgun (WGS) entry which is preliminary data.</text>
</comment>
<dbReference type="EMBL" id="VEPZ02001602">
    <property type="protein sequence ID" value="KAE8666091.1"/>
    <property type="molecule type" value="Genomic_DNA"/>
</dbReference>
<name>A0A6A2WXG3_HIBSY</name>